<dbReference type="RefSeq" id="WP_193120980.1">
    <property type="nucleotide sequence ID" value="NZ_JADBGI010000004.1"/>
</dbReference>
<dbReference type="EMBL" id="JADBGI010000004">
    <property type="protein sequence ID" value="MBE2998351.1"/>
    <property type="molecule type" value="Genomic_DNA"/>
</dbReference>
<dbReference type="SUPFAM" id="SSF50494">
    <property type="entry name" value="Trypsin-like serine proteases"/>
    <property type="match status" value="1"/>
</dbReference>
<dbReference type="Proteomes" id="UP000806528">
    <property type="component" value="Unassembled WGS sequence"/>
</dbReference>
<organism evidence="1 2">
    <name type="scientific">Nocardiopsis coralli</name>
    <dbReference type="NCBI Taxonomy" id="2772213"/>
    <lineage>
        <taxon>Bacteria</taxon>
        <taxon>Bacillati</taxon>
        <taxon>Actinomycetota</taxon>
        <taxon>Actinomycetes</taxon>
        <taxon>Streptosporangiales</taxon>
        <taxon>Nocardiopsidaceae</taxon>
        <taxon>Nocardiopsis</taxon>
    </lineage>
</organism>
<dbReference type="Gene3D" id="2.40.10.10">
    <property type="entry name" value="Trypsin-like serine proteases"/>
    <property type="match status" value="2"/>
</dbReference>
<proteinExistence type="predicted"/>
<evidence type="ECO:0000313" key="2">
    <source>
        <dbReference type="Proteomes" id="UP000806528"/>
    </source>
</evidence>
<dbReference type="InterPro" id="IPR043504">
    <property type="entry name" value="Peptidase_S1_PA_chymotrypsin"/>
</dbReference>
<sequence length="327" mass="34940">MSASAHHNSTPDWQFRITDRDGGVLHGAAVLVTPDHVLTCAHVVRTAAGEGGPGTRVRLDAPRGDRSWHTGAEVVEDGWWWEDAPPWDAALLRLDRRAPTAPAPLDTRAPHTLADLGVRILGFPHSPAGRWLTGVVRGPGGARPEYVQIDVDASAPVTVTRGFSGSGVSDHDGRLLGIVREAGAQGRLAWMVPLTAVPALAPLRHLSPVGPPHPAGPVPVRHRPGPAPVLDHESLHTLAEAVSDLETVASREVRALFVSALDPRLRRRIDAGAVPVVFSHELVLRAHRDYGILGEVLDHLAAWEEASAPMRRVREAAAPLLRGCGDT</sequence>
<comment type="caution">
    <text evidence="1">The sequence shown here is derived from an EMBL/GenBank/DDBJ whole genome shotgun (WGS) entry which is preliminary data.</text>
</comment>
<protein>
    <submittedName>
        <fullName evidence="1">Trypsin-like peptidase domain-containing protein</fullName>
    </submittedName>
</protein>
<accession>A0ABR9P3E3</accession>
<gene>
    <name evidence="1" type="ORF">IDM40_06470</name>
</gene>
<evidence type="ECO:0000313" key="1">
    <source>
        <dbReference type="EMBL" id="MBE2998351.1"/>
    </source>
</evidence>
<keyword evidence="2" id="KW-1185">Reference proteome</keyword>
<reference evidence="1 2" key="1">
    <citation type="submission" date="2020-09" db="EMBL/GenBank/DDBJ databases">
        <title>Diversity and distribution of actinomycetes associated with coral in the coast of Hainan.</title>
        <authorList>
            <person name="Li F."/>
        </authorList>
    </citation>
    <scope>NUCLEOTIDE SEQUENCE [LARGE SCALE GENOMIC DNA]</scope>
    <source>
        <strain evidence="1 2">HNM0947</strain>
    </source>
</reference>
<dbReference type="Pfam" id="PF13365">
    <property type="entry name" value="Trypsin_2"/>
    <property type="match status" value="1"/>
</dbReference>
<dbReference type="InterPro" id="IPR009003">
    <property type="entry name" value="Peptidase_S1_PA"/>
</dbReference>
<name>A0ABR9P3E3_9ACTN</name>